<reference evidence="2" key="1">
    <citation type="journal article" date="2019" name="Int. J. Syst. Evol. Microbiol.">
        <title>The Global Catalogue of Microorganisms (GCM) 10K type strain sequencing project: providing services to taxonomists for standard genome sequencing and annotation.</title>
        <authorList>
            <consortium name="The Broad Institute Genomics Platform"/>
            <consortium name="The Broad Institute Genome Sequencing Center for Infectious Disease"/>
            <person name="Wu L."/>
            <person name="Ma J."/>
        </authorList>
    </citation>
    <scope>NUCLEOTIDE SEQUENCE [LARGE SCALE GENOMIC DNA]</scope>
    <source>
        <strain evidence="2">KCTC 52473</strain>
    </source>
</reference>
<comment type="caution">
    <text evidence="1">The sequence shown here is derived from an EMBL/GenBank/DDBJ whole genome shotgun (WGS) entry which is preliminary data.</text>
</comment>
<evidence type="ECO:0000313" key="2">
    <source>
        <dbReference type="Proteomes" id="UP001595478"/>
    </source>
</evidence>
<dbReference type="EMBL" id="JBHRSW010000035">
    <property type="protein sequence ID" value="MFC3122820.1"/>
    <property type="molecule type" value="Genomic_DNA"/>
</dbReference>
<gene>
    <name evidence="1" type="ORF">ACFOHL_14440</name>
</gene>
<accession>A0ABV7FRT1</accession>
<organism evidence="1 2">
    <name type="scientific">Agaribacter flavus</name>
    <dbReference type="NCBI Taxonomy" id="1902781"/>
    <lineage>
        <taxon>Bacteria</taxon>
        <taxon>Pseudomonadati</taxon>
        <taxon>Pseudomonadota</taxon>
        <taxon>Gammaproteobacteria</taxon>
        <taxon>Alteromonadales</taxon>
        <taxon>Alteromonadaceae</taxon>
        <taxon>Agaribacter</taxon>
    </lineage>
</organism>
<name>A0ABV7FRT1_9ALTE</name>
<protein>
    <submittedName>
        <fullName evidence="1">Uncharacterized protein</fullName>
    </submittedName>
</protein>
<dbReference type="Proteomes" id="UP001595478">
    <property type="component" value="Unassembled WGS sequence"/>
</dbReference>
<keyword evidence="2" id="KW-1185">Reference proteome</keyword>
<evidence type="ECO:0000313" key="1">
    <source>
        <dbReference type="EMBL" id="MFC3122820.1"/>
    </source>
</evidence>
<dbReference type="RefSeq" id="WP_376920950.1">
    <property type="nucleotide sequence ID" value="NZ_JBHRSW010000035.1"/>
</dbReference>
<proteinExistence type="predicted"/>
<sequence length="154" mass="16303">MKLKTGGALTSAADVRLESLVAKLSDATFPKTPLKNEPSENSKIIVEPIRSLPKTEPFVLLSMSILNPNASPALKLVNESISLSKNVGLAIELPNATENPVVNAPVSATKSAPPDGWQLADNVSKQIPLADKELKSQVILVIAAESEELLITNS</sequence>